<dbReference type="InterPro" id="IPR015421">
    <property type="entry name" value="PyrdxlP-dep_Trfase_major"/>
</dbReference>
<dbReference type="AlphaFoldDB" id="A0A0E4G9T6"/>
<evidence type="ECO:0000256" key="6">
    <source>
        <dbReference type="ARBA" id="ARBA00050776"/>
    </source>
</evidence>
<evidence type="ECO:0000256" key="2">
    <source>
        <dbReference type="ARBA" id="ARBA00010447"/>
    </source>
</evidence>
<protein>
    <recommendedName>
        <fullName evidence="3">cysteine desulfurase</fullName>
        <ecNumber evidence="3">2.8.1.7</ecNumber>
    </recommendedName>
</protein>
<dbReference type="CDD" id="cd06453">
    <property type="entry name" value="SufS_like"/>
    <property type="match status" value="1"/>
</dbReference>
<dbReference type="GO" id="GO:0006534">
    <property type="term" value="P:cysteine metabolic process"/>
    <property type="evidence" value="ECO:0007669"/>
    <property type="project" value="InterPro"/>
</dbReference>
<dbReference type="InterPro" id="IPR016454">
    <property type="entry name" value="Cysteine_dSase"/>
</dbReference>
<dbReference type="Gene3D" id="3.90.1150.10">
    <property type="entry name" value="Aspartate Aminotransferase, domain 1"/>
    <property type="match status" value="1"/>
</dbReference>
<comment type="cofactor">
    <cofactor evidence="1 7">
        <name>pyridoxal 5'-phosphate</name>
        <dbReference type="ChEBI" id="CHEBI:597326"/>
    </cofactor>
</comment>
<dbReference type="SUPFAM" id="SSF53383">
    <property type="entry name" value="PLP-dependent transferases"/>
    <property type="match status" value="1"/>
</dbReference>
<organism evidence="9 10">
    <name type="scientific">Syntrophomonas zehnderi OL-4</name>
    <dbReference type="NCBI Taxonomy" id="690567"/>
    <lineage>
        <taxon>Bacteria</taxon>
        <taxon>Bacillati</taxon>
        <taxon>Bacillota</taxon>
        <taxon>Clostridia</taxon>
        <taxon>Eubacteriales</taxon>
        <taxon>Syntrophomonadaceae</taxon>
        <taxon>Syntrophomonas</taxon>
    </lineage>
</organism>
<dbReference type="Gene3D" id="3.40.640.10">
    <property type="entry name" value="Type I PLP-dependent aspartate aminotransferase-like (Major domain)"/>
    <property type="match status" value="1"/>
</dbReference>
<dbReference type="PANTHER" id="PTHR43586:SF4">
    <property type="entry name" value="ISOPENICILLIN N EPIMERASE"/>
    <property type="match status" value="1"/>
</dbReference>
<dbReference type="STRING" id="690567.864"/>
<keyword evidence="4 9" id="KW-0808">Transferase</keyword>
<keyword evidence="5" id="KW-0663">Pyridoxal phosphate</keyword>
<comment type="catalytic activity">
    <reaction evidence="6">
        <text>(sulfur carrier)-H + L-cysteine = (sulfur carrier)-SH + L-alanine</text>
        <dbReference type="Rhea" id="RHEA:43892"/>
        <dbReference type="Rhea" id="RHEA-COMP:14737"/>
        <dbReference type="Rhea" id="RHEA-COMP:14739"/>
        <dbReference type="ChEBI" id="CHEBI:29917"/>
        <dbReference type="ChEBI" id="CHEBI:35235"/>
        <dbReference type="ChEBI" id="CHEBI:57972"/>
        <dbReference type="ChEBI" id="CHEBI:64428"/>
        <dbReference type="EC" id="2.8.1.7"/>
    </reaction>
</comment>
<evidence type="ECO:0000256" key="1">
    <source>
        <dbReference type="ARBA" id="ARBA00001933"/>
    </source>
</evidence>
<accession>A0A0E4G9T6</accession>
<evidence type="ECO:0000256" key="7">
    <source>
        <dbReference type="RuleBase" id="RU004504"/>
    </source>
</evidence>
<dbReference type="EC" id="2.8.1.7" evidence="3"/>
<dbReference type="InterPro" id="IPR015422">
    <property type="entry name" value="PyrdxlP-dep_Trfase_small"/>
</dbReference>
<dbReference type="Pfam" id="PF00266">
    <property type="entry name" value="Aminotran_5"/>
    <property type="match status" value="1"/>
</dbReference>
<dbReference type="Proteomes" id="UP000045545">
    <property type="component" value="Unassembled WGS sequence"/>
</dbReference>
<dbReference type="RefSeq" id="WP_198142810.1">
    <property type="nucleotide sequence ID" value="NZ_CGIH01000013.1"/>
</dbReference>
<evidence type="ECO:0000313" key="9">
    <source>
        <dbReference type="EMBL" id="CFX25966.1"/>
    </source>
</evidence>
<dbReference type="PANTHER" id="PTHR43586">
    <property type="entry name" value="CYSTEINE DESULFURASE"/>
    <property type="match status" value="1"/>
</dbReference>
<proteinExistence type="inferred from homology"/>
<dbReference type="EMBL" id="CGIH01000013">
    <property type="protein sequence ID" value="CFX25966.1"/>
    <property type="molecule type" value="Genomic_DNA"/>
</dbReference>
<reference evidence="9 10" key="1">
    <citation type="submission" date="2015-03" db="EMBL/GenBank/DDBJ databases">
        <authorList>
            <person name="Murphy D."/>
        </authorList>
    </citation>
    <scope>NUCLEOTIDE SEQUENCE [LARGE SCALE GENOMIC DNA]</scope>
    <source>
        <strain evidence="9 10">OL-4</strain>
    </source>
</reference>
<evidence type="ECO:0000256" key="5">
    <source>
        <dbReference type="ARBA" id="ARBA00022898"/>
    </source>
</evidence>
<dbReference type="GO" id="GO:0030170">
    <property type="term" value="F:pyridoxal phosphate binding"/>
    <property type="evidence" value="ECO:0007669"/>
    <property type="project" value="InterPro"/>
</dbReference>
<dbReference type="PIRSF" id="PIRSF005572">
    <property type="entry name" value="NifS"/>
    <property type="match status" value="1"/>
</dbReference>
<sequence length="382" mass="41335">MTAIYMDNAATSFPKPESVYEAVDHFNRYMGGNPGRGSNQQTLEAGSVLLNTRETLARFFNIKDSADIAFTLNITESINTGLKGMLRAGDHVITSSMEHNAVARPLNVLRQHGIEWTQVACSQDGSLDPEDVRRAIKKNTRMICILHASNLTGTIMPIREIGHIARNAGVTFLVDSAQTAGVLPIDVELDNIDILTFTGHKGLLGPQGTGGIYISPRIQVKPLKEGGTGSLSEYLEQPDFMPDILESGTLNTPGIAGLGAGLDFIAEQGLEKIKAREQLLTNQLLDGLQQIPGVTLYGPADSNRRTAVLAFNLDNMDCGELSTYLDYEFGITTRSGLHCSPLAHQTIGTLAQGACRLSPGYFTEHADVIKVLTAIDQLSRRL</sequence>
<dbReference type="InterPro" id="IPR015424">
    <property type="entry name" value="PyrdxlP-dep_Trfase"/>
</dbReference>
<dbReference type="InterPro" id="IPR010970">
    <property type="entry name" value="Cys_dSase_SufS"/>
</dbReference>
<evidence type="ECO:0000256" key="4">
    <source>
        <dbReference type="ARBA" id="ARBA00022679"/>
    </source>
</evidence>
<dbReference type="InterPro" id="IPR000192">
    <property type="entry name" value="Aminotrans_V_dom"/>
</dbReference>
<feature type="domain" description="Aminotransferase class V" evidence="8">
    <location>
        <begin position="4"/>
        <end position="368"/>
    </location>
</feature>
<dbReference type="InterPro" id="IPR010969">
    <property type="entry name" value="Cys_dSase-rel_unknwn_funct"/>
</dbReference>
<dbReference type="InterPro" id="IPR020578">
    <property type="entry name" value="Aminotrans_V_PyrdxlP_BS"/>
</dbReference>
<gene>
    <name evidence="9" type="ORF">864</name>
</gene>
<dbReference type="PROSITE" id="PS00595">
    <property type="entry name" value="AA_TRANSFER_CLASS_5"/>
    <property type="match status" value="1"/>
</dbReference>
<keyword evidence="10" id="KW-1185">Reference proteome</keyword>
<comment type="similarity">
    <text evidence="2">Belongs to the class-V pyridoxal-phosphate-dependent aminotransferase family. Csd subfamily.</text>
</comment>
<evidence type="ECO:0000313" key="10">
    <source>
        <dbReference type="Proteomes" id="UP000045545"/>
    </source>
</evidence>
<evidence type="ECO:0000259" key="8">
    <source>
        <dbReference type="Pfam" id="PF00266"/>
    </source>
</evidence>
<evidence type="ECO:0000256" key="3">
    <source>
        <dbReference type="ARBA" id="ARBA00012239"/>
    </source>
</evidence>
<dbReference type="NCBIfam" id="TIGR01977">
    <property type="entry name" value="am_tr_V_EF2568"/>
    <property type="match status" value="1"/>
</dbReference>
<name>A0A0E4G9T6_9FIRM</name>
<dbReference type="GO" id="GO:0031071">
    <property type="term" value="F:cysteine desulfurase activity"/>
    <property type="evidence" value="ECO:0007669"/>
    <property type="project" value="UniProtKB-EC"/>
</dbReference>